<feature type="domain" description="M23ase beta-sheet core" evidence="9">
    <location>
        <begin position="314"/>
        <end position="416"/>
    </location>
</feature>
<evidence type="ECO:0000313" key="10">
    <source>
        <dbReference type="EMBL" id="MBB3931484.1"/>
    </source>
</evidence>
<name>A0A840AQ12_9HYPH</name>
<evidence type="ECO:0000256" key="6">
    <source>
        <dbReference type="ARBA" id="ARBA00023049"/>
    </source>
</evidence>
<organism evidence="10 11">
    <name type="scientific">Kaistia hirudinis</name>
    <dbReference type="NCBI Taxonomy" id="1293440"/>
    <lineage>
        <taxon>Bacteria</taxon>
        <taxon>Pseudomonadati</taxon>
        <taxon>Pseudomonadota</taxon>
        <taxon>Alphaproteobacteria</taxon>
        <taxon>Hyphomicrobiales</taxon>
        <taxon>Kaistiaceae</taxon>
        <taxon>Kaistia</taxon>
    </lineage>
</organism>
<dbReference type="AlphaFoldDB" id="A0A840AQ12"/>
<dbReference type="Gene3D" id="2.70.70.10">
    <property type="entry name" value="Glucose Permease (Domain IIA)"/>
    <property type="match status" value="1"/>
</dbReference>
<keyword evidence="5" id="KW-0862">Zinc</keyword>
<reference evidence="10 11" key="1">
    <citation type="submission" date="2020-08" db="EMBL/GenBank/DDBJ databases">
        <title>Genomic Encyclopedia of Type Strains, Phase IV (KMG-IV): sequencing the most valuable type-strain genomes for metagenomic binning, comparative biology and taxonomic classification.</title>
        <authorList>
            <person name="Goeker M."/>
        </authorList>
    </citation>
    <scope>NUCLEOTIDE SEQUENCE [LARGE SCALE GENOMIC DNA]</scope>
    <source>
        <strain evidence="10 11">DSM 25966</strain>
    </source>
</reference>
<evidence type="ECO:0000313" key="11">
    <source>
        <dbReference type="Proteomes" id="UP000553963"/>
    </source>
</evidence>
<feature type="coiled-coil region" evidence="7">
    <location>
        <begin position="163"/>
        <end position="253"/>
    </location>
</feature>
<feature type="region of interest" description="Disordered" evidence="8">
    <location>
        <begin position="1"/>
        <end position="28"/>
    </location>
</feature>
<feature type="coiled-coil region" evidence="7">
    <location>
        <begin position="33"/>
        <end position="95"/>
    </location>
</feature>
<evidence type="ECO:0000256" key="4">
    <source>
        <dbReference type="ARBA" id="ARBA00022801"/>
    </source>
</evidence>
<evidence type="ECO:0000256" key="8">
    <source>
        <dbReference type="SAM" id="MobiDB-lite"/>
    </source>
</evidence>
<keyword evidence="4" id="KW-0378">Hydrolase</keyword>
<protein>
    <submittedName>
        <fullName evidence="10">Septal ring factor EnvC (AmiA/AmiB activator)</fullName>
    </submittedName>
</protein>
<dbReference type="EMBL" id="JACIDS010000003">
    <property type="protein sequence ID" value="MBB3931484.1"/>
    <property type="molecule type" value="Genomic_DNA"/>
</dbReference>
<dbReference type="SUPFAM" id="SSF51261">
    <property type="entry name" value="Duplicated hybrid motif"/>
    <property type="match status" value="1"/>
</dbReference>
<evidence type="ECO:0000256" key="1">
    <source>
        <dbReference type="ARBA" id="ARBA00001947"/>
    </source>
</evidence>
<dbReference type="InterPro" id="IPR011055">
    <property type="entry name" value="Dup_hybrid_motif"/>
</dbReference>
<dbReference type="GO" id="GO:0046872">
    <property type="term" value="F:metal ion binding"/>
    <property type="evidence" value="ECO:0007669"/>
    <property type="project" value="UniProtKB-KW"/>
</dbReference>
<evidence type="ECO:0000259" key="9">
    <source>
        <dbReference type="Pfam" id="PF01551"/>
    </source>
</evidence>
<dbReference type="RefSeq" id="WP_246409603.1">
    <property type="nucleotide sequence ID" value="NZ_JACIDS010000003.1"/>
</dbReference>
<dbReference type="PANTHER" id="PTHR21666">
    <property type="entry name" value="PEPTIDASE-RELATED"/>
    <property type="match status" value="1"/>
</dbReference>
<dbReference type="GO" id="GO:0006508">
    <property type="term" value="P:proteolysis"/>
    <property type="evidence" value="ECO:0007669"/>
    <property type="project" value="UniProtKB-KW"/>
</dbReference>
<keyword evidence="3" id="KW-0479">Metal-binding</keyword>
<gene>
    <name evidence="10" type="ORF">GGR25_002534</name>
</gene>
<dbReference type="PANTHER" id="PTHR21666:SF288">
    <property type="entry name" value="CELL DIVISION PROTEIN YTFB"/>
    <property type="match status" value="1"/>
</dbReference>
<evidence type="ECO:0000256" key="5">
    <source>
        <dbReference type="ARBA" id="ARBA00022833"/>
    </source>
</evidence>
<dbReference type="InterPro" id="IPR050570">
    <property type="entry name" value="Cell_wall_metabolism_enzyme"/>
</dbReference>
<dbReference type="Proteomes" id="UP000553963">
    <property type="component" value="Unassembled WGS sequence"/>
</dbReference>
<dbReference type="Pfam" id="PF01551">
    <property type="entry name" value="Peptidase_M23"/>
    <property type="match status" value="1"/>
</dbReference>
<dbReference type="Gene3D" id="6.10.250.3150">
    <property type="match status" value="1"/>
</dbReference>
<dbReference type="InterPro" id="IPR016047">
    <property type="entry name" value="M23ase_b-sheet_dom"/>
</dbReference>
<proteinExistence type="predicted"/>
<keyword evidence="7" id="KW-0175">Coiled coil</keyword>
<comment type="cofactor">
    <cofactor evidence="1">
        <name>Zn(2+)</name>
        <dbReference type="ChEBI" id="CHEBI:29105"/>
    </cofactor>
</comment>
<dbReference type="GO" id="GO:0004222">
    <property type="term" value="F:metalloendopeptidase activity"/>
    <property type="evidence" value="ECO:0007669"/>
    <property type="project" value="TreeGrafter"/>
</dbReference>
<evidence type="ECO:0000256" key="3">
    <source>
        <dbReference type="ARBA" id="ARBA00022723"/>
    </source>
</evidence>
<comment type="caution">
    <text evidence="10">The sequence shown here is derived from an EMBL/GenBank/DDBJ whole genome shotgun (WGS) entry which is preliminary data.</text>
</comment>
<keyword evidence="6" id="KW-0482">Metalloprotease</keyword>
<keyword evidence="2" id="KW-0645">Protease</keyword>
<dbReference type="CDD" id="cd12797">
    <property type="entry name" value="M23_peptidase"/>
    <property type="match status" value="1"/>
</dbReference>
<evidence type="ECO:0000256" key="7">
    <source>
        <dbReference type="SAM" id="Coils"/>
    </source>
</evidence>
<evidence type="ECO:0000256" key="2">
    <source>
        <dbReference type="ARBA" id="ARBA00022670"/>
    </source>
</evidence>
<accession>A0A840AQ12</accession>
<keyword evidence="11" id="KW-1185">Reference proteome</keyword>
<sequence length="430" mass="45537">MMLGMNSAMAQDVPAPAPGSAAAAEQSARRAELDAITHDIEVTKERQDALQAEIARLEQDSTSLNTALVDTGDRAQELEKKIDDAEKRMSSLLDEEKTVRDSLVARRGVLANVLAALQRMGRKPPPAIVVRPQDALSAVRSAMLLGSVVPELRTEATSLADDLNHLVALKAEQQRERDRMRADASALAEERTRIQLLVEEKKKARTASQDQLVAEQARSEELAKKATSLKDLIASLEDQIAASADAAASAKQAEADNRAAVESGKAPAQPSNLGAPNRIAPAVAFASTKGMLPRPVNGTEVRGFGVPDGLGGITQGISMATRADAGVSSPSDGWVVYAGPFRSYGQLLIINAGGGYHVLLAGMERIDVELGQFVLAGEPVAVMGSRLLASNNVDGIGATQPVLYVEFRKDGTSIDPAPWWARSNDEKVGG</sequence>